<dbReference type="EC" id="4.2.3.-" evidence="6"/>
<protein>
    <recommendedName>
        <fullName evidence="6">Terpene synthase</fullName>
        <ecNumber evidence="6">4.2.3.-</ecNumber>
    </recommendedName>
</protein>
<evidence type="ECO:0000313" key="8">
    <source>
        <dbReference type="Proteomes" id="UP000292082"/>
    </source>
</evidence>
<organism evidence="7 8">
    <name type="scientific">Dichomitus squalens</name>
    <dbReference type="NCBI Taxonomy" id="114155"/>
    <lineage>
        <taxon>Eukaryota</taxon>
        <taxon>Fungi</taxon>
        <taxon>Dikarya</taxon>
        <taxon>Basidiomycota</taxon>
        <taxon>Agaricomycotina</taxon>
        <taxon>Agaricomycetes</taxon>
        <taxon>Polyporales</taxon>
        <taxon>Polyporaceae</taxon>
        <taxon>Dichomitus</taxon>
    </lineage>
</organism>
<evidence type="ECO:0000256" key="1">
    <source>
        <dbReference type="ARBA" id="ARBA00001946"/>
    </source>
</evidence>
<evidence type="ECO:0000313" key="7">
    <source>
        <dbReference type="EMBL" id="TBU56106.1"/>
    </source>
</evidence>
<dbReference type="Pfam" id="PF19086">
    <property type="entry name" value="Terpene_syn_C_2"/>
    <property type="match status" value="1"/>
</dbReference>
<comment type="cofactor">
    <cofactor evidence="1 6">
        <name>Mg(2+)</name>
        <dbReference type="ChEBI" id="CHEBI:18420"/>
    </cofactor>
</comment>
<evidence type="ECO:0000256" key="5">
    <source>
        <dbReference type="ARBA" id="ARBA00023239"/>
    </source>
</evidence>
<keyword evidence="3 6" id="KW-0479">Metal-binding</keyword>
<dbReference type="Gene3D" id="1.10.600.10">
    <property type="entry name" value="Farnesyl Diphosphate Synthase"/>
    <property type="match status" value="1"/>
</dbReference>
<sequence>MLSRIAGMNVVVCQSTTASPSWKAERSMNIPDTMADWPWQRAFHPYTDEATLESDKWFRSLAIFSPKSMHAHEQNFVGCLAGLAYPHGSPNDLRAGMDFMHVLFAIDEYAEIERPAAVAEFVQILLDAFHNPGKPRPSGEITIGELTRQFWARAGRTATPQAGKYFLEAMKDFLDSLVSQAEYRNNGTNPSIDDYIQLRKNTVGARPAYIIGHLCLSIPDEALYHPAIRELEYLAAELLALDNDLASYNREQATGNDQHNIVTTVMRHLKLDLDAAVDWTASYHKQVERRFLDTLERVPSFGPAVDADLKRYITQIANFPRANYCWIFESGRYFGSHGAEYQRTRRVPLLPKRVQQQGAITSTADIDVPLIEDLERLAAIAAVEGED</sequence>
<dbReference type="SFLD" id="SFLDG01020">
    <property type="entry name" value="Terpene_Cyclase_Like_2"/>
    <property type="match status" value="1"/>
</dbReference>
<dbReference type="Proteomes" id="UP000292082">
    <property type="component" value="Unassembled WGS sequence"/>
</dbReference>
<evidence type="ECO:0000256" key="3">
    <source>
        <dbReference type="ARBA" id="ARBA00022723"/>
    </source>
</evidence>
<evidence type="ECO:0000256" key="6">
    <source>
        <dbReference type="RuleBase" id="RU366034"/>
    </source>
</evidence>
<dbReference type="AlphaFoldDB" id="A0A4Q9NT47"/>
<dbReference type="PANTHER" id="PTHR35201">
    <property type="entry name" value="TERPENE SYNTHASE"/>
    <property type="match status" value="1"/>
</dbReference>
<evidence type="ECO:0000256" key="4">
    <source>
        <dbReference type="ARBA" id="ARBA00022842"/>
    </source>
</evidence>
<dbReference type="PANTHER" id="PTHR35201:SF4">
    <property type="entry name" value="BETA-PINACENE SYNTHASE-RELATED"/>
    <property type="match status" value="1"/>
</dbReference>
<gene>
    <name evidence="7" type="ORF">BD310DRAFT_855571</name>
</gene>
<keyword evidence="5 6" id="KW-0456">Lyase</keyword>
<accession>A0A4Q9NT47</accession>
<dbReference type="SFLD" id="SFLDS00005">
    <property type="entry name" value="Isoprenoid_Synthase_Type_I"/>
    <property type="match status" value="1"/>
</dbReference>
<dbReference type="GO" id="GO:0008299">
    <property type="term" value="P:isoprenoid biosynthetic process"/>
    <property type="evidence" value="ECO:0007669"/>
    <property type="project" value="UniProtKB-ARBA"/>
</dbReference>
<comment type="similarity">
    <text evidence="2 6">Belongs to the terpene synthase family.</text>
</comment>
<dbReference type="EMBL" id="ML145157">
    <property type="protein sequence ID" value="TBU56106.1"/>
    <property type="molecule type" value="Genomic_DNA"/>
</dbReference>
<keyword evidence="4 6" id="KW-0460">Magnesium</keyword>
<keyword evidence="8" id="KW-1185">Reference proteome</keyword>
<proteinExistence type="inferred from homology"/>
<dbReference type="GO" id="GO:0010333">
    <property type="term" value="F:terpene synthase activity"/>
    <property type="evidence" value="ECO:0007669"/>
    <property type="project" value="InterPro"/>
</dbReference>
<reference evidence="7 8" key="1">
    <citation type="submission" date="2019-01" db="EMBL/GenBank/DDBJ databases">
        <title>Draft genome sequences of three monokaryotic isolates of the white-rot basidiomycete fungus Dichomitus squalens.</title>
        <authorList>
            <consortium name="DOE Joint Genome Institute"/>
            <person name="Lopez S.C."/>
            <person name="Andreopoulos B."/>
            <person name="Pangilinan J."/>
            <person name="Lipzen A."/>
            <person name="Riley R."/>
            <person name="Ahrendt S."/>
            <person name="Ng V."/>
            <person name="Barry K."/>
            <person name="Daum C."/>
            <person name="Grigoriev I.V."/>
            <person name="Hilden K.S."/>
            <person name="Makela M.R."/>
            <person name="de Vries R.P."/>
        </authorList>
    </citation>
    <scope>NUCLEOTIDE SEQUENCE [LARGE SCALE GENOMIC DNA]</scope>
    <source>
        <strain evidence="7 8">CBS 464.89</strain>
    </source>
</reference>
<dbReference type="InterPro" id="IPR034686">
    <property type="entry name" value="Terpene_cyclase-like_2"/>
</dbReference>
<evidence type="ECO:0000256" key="2">
    <source>
        <dbReference type="ARBA" id="ARBA00006333"/>
    </source>
</evidence>
<dbReference type="SUPFAM" id="SSF48576">
    <property type="entry name" value="Terpenoid synthases"/>
    <property type="match status" value="1"/>
</dbReference>
<name>A0A4Q9NT47_9APHY</name>
<dbReference type="InterPro" id="IPR008949">
    <property type="entry name" value="Isoprenoid_synthase_dom_sf"/>
</dbReference>
<dbReference type="GO" id="GO:0046872">
    <property type="term" value="F:metal ion binding"/>
    <property type="evidence" value="ECO:0007669"/>
    <property type="project" value="UniProtKB-KW"/>
</dbReference>